<dbReference type="AlphaFoldDB" id="A0A2U2BAX7"/>
<dbReference type="Proteomes" id="UP000244956">
    <property type="component" value="Unassembled WGS sequence"/>
</dbReference>
<accession>A0A2U2BAX7</accession>
<dbReference type="EMBL" id="QEWP01000004">
    <property type="protein sequence ID" value="PWE00225.1"/>
    <property type="molecule type" value="Genomic_DNA"/>
</dbReference>
<dbReference type="PANTHER" id="PTHR23416:SF23">
    <property type="entry name" value="ACETYLTRANSFERASE C18B11.09C-RELATED"/>
    <property type="match status" value="1"/>
</dbReference>
<gene>
    <name evidence="4" type="ORF">DDZ16_06630</name>
</gene>
<dbReference type="Gene3D" id="2.160.10.10">
    <property type="entry name" value="Hexapeptide repeat proteins"/>
    <property type="match status" value="1"/>
</dbReference>
<comment type="similarity">
    <text evidence="1">Belongs to the transferase hexapeptide repeat family.</text>
</comment>
<sequence length="186" mass="20739">MKVDLSRYDNSWYYPGRGVFVRTLWYFVNALFFVPSIWPVSSLKVRLLRVFGAKIGKGVVIKPRVNIKYPWNLSIGDYTWIGEGVWIDNLARVSIGANCCLSQDALLLCGNHNYTKPTFDLMVGEITLEDGVWIGARSVVSGNTYCYSHSVLALQSVSGGKLDAYSVYRGNPAEKVKTRDLAGSID</sequence>
<keyword evidence="5" id="KW-1185">Reference proteome</keyword>
<proteinExistence type="inferred from homology"/>
<dbReference type="GO" id="GO:0008374">
    <property type="term" value="F:O-acyltransferase activity"/>
    <property type="evidence" value="ECO:0007669"/>
    <property type="project" value="TreeGrafter"/>
</dbReference>
<evidence type="ECO:0000256" key="3">
    <source>
        <dbReference type="SAM" id="Phobius"/>
    </source>
</evidence>
<comment type="caution">
    <text evidence="4">The sequence shown here is derived from an EMBL/GenBank/DDBJ whole genome shotgun (WGS) entry which is preliminary data.</text>
</comment>
<dbReference type="PANTHER" id="PTHR23416">
    <property type="entry name" value="SIALIC ACID SYNTHASE-RELATED"/>
    <property type="match status" value="1"/>
</dbReference>
<dbReference type="GO" id="GO:0005829">
    <property type="term" value="C:cytosol"/>
    <property type="evidence" value="ECO:0007669"/>
    <property type="project" value="TreeGrafter"/>
</dbReference>
<dbReference type="OrthoDB" id="9812571at2"/>
<dbReference type="InterPro" id="IPR011004">
    <property type="entry name" value="Trimer_LpxA-like_sf"/>
</dbReference>
<keyword evidence="2 4" id="KW-0808">Transferase</keyword>
<name>A0A2U2BAX7_9BACT</name>
<dbReference type="InterPro" id="IPR051159">
    <property type="entry name" value="Hexapeptide_acetyltransf"/>
</dbReference>
<reference evidence="4 5" key="1">
    <citation type="submission" date="2018-05" db="EMBL/GenBank/DDBJ databases">
        <title>Marinilabilia rubrum sp. nov., isolated from saltern sediment.</title>
        <authorList>
            <person name="Zhang R."/>
        </authorList>
    </citation>
    <scope>NUCLEOTIDE SEQUENCE [LARGE SCALE GENOMIC DNA]</scope>
    <source>
        <strain evidence="4 5">WTE16</strain>
    </source>
</reference>
<evidence type="ECO:0000313" key="4">
    <source>
        <dbReference type="EMBL" id="PWE00225.1"/>
    </source>
</evidence>
<evidence type="ECO:0000256" key="2">
    <source>
        <dbReference type="ARBA" id="ARBA00022679"/>
    </source>
</evidence>
<evidence type="ECO:0000313" key="5">
    <source>
        <dbReference type="Proteomes" id="UP000244956"/>
    </source>
</evidence>
<keyword evidence="3" id="KW-1133">Transmembrane helix</keyword>
<dbReference type="SUPFAM" id="SSF51161">
    <property type="entry name" value="Trimeric LpxA-like enzymes"/>
    <property type="match status" value="1"/>
</dbReference>
<dbReference type="NCBIfam" id="NF007797">
    <property type="entry name" value="PRK10502.1"/>
    <property type="match status" value="1"/>
</dbReference>
<organism evidence="4 5">
    <name type="scientific">Marinilabilia rubra</name>
    <dbReference type="NCBI Taxonomy" id="2162893"/>
    <lineage>
        <taxon>Bacteria</taxon>
        <taxon>Pseudomonadati</taxon>
        <taxon>Bacteroidota</taxon>
        <taxon>Bacteroidia</taxon>
        <taxon>Marinilabiliales</taxon>
        <taxon>Marinilabiliaceae</taxon>
        <taxon>Marinilabilia</taxon>
    </lineage>
</organism>
<dbReference type="RefSeq" id="WP_109263848.1">
    <property type="nucleotide sequence ID" value="NZ_QEWP01000004.1"/>
</dbReference>
<keyword evidence="3" id="KW-0812">Transmembrane</keyword>
<feature type="transmembrane region" description="Helical" evidence="3">
    <location>
        <begin position="20"/>
        <end position="40"/>
    </location>
</feature>
<evidence type="ECO:0000256" key="1">
    <source>
        <dbReference type="ARBA" id="ARBA00007274"/>
    </source>
</evidence>
<keyword evidence="3" id="KW-0472">Membrane</keyword>
<protein>
    <submittedName>
        <fullName evidence="4">Colanic acid biosynthesis acetyltransferase WcaF</fullName>
    </submittedName>
</protein>